<proteinExistence type="predicted"/>
<gene>
    <name evidence="1" type="ORF">ALEPTO_LOCUS2836</name>
</gene>
<evidence type="ECO:0000313" key="1">
    <source>
        <dbReference type="EMBL" id="CAG8488073.1"/>
    </source>
</evidence>
<dbReference type="AlphaFoldDB" id="A0A9N8WM37"/>
<organism evidence="1 2">
    <name type="scientific">Ambispora leptoticha</name>
    <dbReference type="NCBI Taxonomy" id="144679"/>
    <lineage>
        <taxon>Eukaryota</taxon>
        <taxon>Fungi</taxon>
        <taxon>Fungi incertae sedis</taxon>
        <taxon>Mucoromycota</taxon>
        <taxon>Glomeromycotina</taxon>
        <taxon>Glomeromycetes</taxon>
        <taxon>Archaeosporales</taxon>
        <taxon>Ambisporaceae</taxon>
        <taxon>Ambispora</taxon>
    </lineage>
</organism>
<accession>A0A9N8WM37</accession>
<comment type="caution">
    <text evidence="1">The sequence shown here is derived from an EMBL/GenBank/DDBJ whole genome shotgun (WGS) entry which is preliminary data.</text>
</comment>
<reference evidence="1" key="1">
    <citation type="submission" date="2021-06" db="EMBL/GenBank/DDBJ databases">
        <authorList>
            <person name="Kallberg Y."/>
            <person name="Tangrot J."/>
            <person name="Rosling A."/>
        </authorList>
    </citation>
    <scope>NUCLEOTIDE SEQUENCE</scope>
    <source>
        <strain evidence="1">FL130A</strain>
    </source>
</reference>
<name>A0A9N8WM37_9GLOM</name>
<dbReference type="Proteomes" id="UP000789508">
    <property type="component" value="Unassembled WGS sequence"/>
</dbReference>
<dbReference type="EMBL" id="CAJVPS010000465">
    <property type="protein sequence ID" value="CAG8488073.1"/>
    <property type="molecule type" value="Genomic_DNA"/>
</dbReference>
<evidence type="ECO:0000313" key="2">
    <source>
        <dbReference type="Proteomes" id="UP000789508"/>
    </source>
</evidence>
<keyword evidence="2" id="KW-1185">Reference proteome</keyword>
<protein>
    <submittedName>
        <fullName evidence="1">2302_t:CDS:1</fullName>
    </submittedName>
</protein>
<sequence>MSTPDSNKKPKKNFAKLKSISFDPDDDGSMRLSFKYSDGCKHEIILEPHTDVFFDKMLNNNAAGTPENFSYFDLESFMKSNPSEMASNSNVNFTTPQYPSLSGLPITTSSKSSARKFLNFWVRKFYGDKSNYW</sequence>